<evidence type="ECO:0000313" key="1">
    <source>
        <dbReference type="EMBL" id="GAG81933.1"/>
    </source>
</evidence>
<organism evidence="1">
    <name type="scientific">marine sediment metagenome</name>
    <dbReference type="NCBI Taxonomy" id="412755"/>
    <lineage>
        <taxon>unclassified sequences</taxon>
        <taxon>metagenomes</taxon>
        <taxon>ecological metagenomes</taxon>
    </lineage>
</organism>
<reference evidence="1" key="1">
    <citation type="journal article" date="2014" name="Front. Microbiol.">
        <title>High frequency of phylogenetically diverse reductive dehalogenase-homologous genes in deep subseafloor sedimentary metagenomes.</title>
        <authorList>
            <person name="Kawai M."/>
            <person name="Futagami T."/>
            <person name="Toyoda A."/>
            <person name="Takaki Y."/>
            <person name="Nishi S."/>
            <person name="Hori S."/>
            <person name="Arai W."/>
            <person name="Tsubouchi T."/>
            <person name="Morono Y."/>
            <person name="Uchiyama I."/>
            <person name="Ito T."/>
            <person name="Fujiyama A."/>
            <person name="Inagaki F."/>
            <person name="Takami H."/>
        </authorList>
    </citation>
    <scope>NUCLEOTIDE SEQUENCE</scope>
    <source>
        <strain evidence="1">Expedition CK06-06</strain>
    </source>
</reference>
<accession>X1BCT1</accession>
<proteinExistence type="predicted"/>
<dbReference type="AlphaFoldDB" id="X1BCT1"/>
<gene>
    <name evidence="1" type="ORF">S01H4_31643</name>
</gene>
<protein>
    <submittedName>
        <fullName evidence="1">Uncharacterized protein</fullName>
    </submittedName>
</protein>
<comment type="caution">
    <text evidence="1">The sequence shown here is derived from an EMBL/GenBank/DDBJ whole genome shotgun (WGS) entry which is preliminary data.</text>
</comment>
<dbReference type="EMBL" id="BART01016455">
    <property type="protein sequence ID" value="GAG81933.1"/>
    <property type="molecule type" value="Genomic_DNA"/>
</dbReference>
<sequence>MYTMDKKFRLDTTGGFTSQIKAARKVLKEVKKHFPKEIDMHKLRTGKTTYYFKSKRRMNAFMQQDIDYDYAPPGEELTNKKL</sequence>
<name>X1BCT1_9ZZZZ</name>